<dbReference type="Proteomes" id="UP000250174">
    <property type="component" value="Unassembled WGS sequence"/>
</dbReference>
<protein>
    <submittedName>
        <fullName evidence="1">Uncharacterized protein</fullName>
    </submittedName>
</protein>
<name>A0AAX1Q817_9BACI</name>
<organism evidence="1 2">
    <name type="scientific">Priestia endophytica</name>
    <dbReference type="NCBI Taxonomy" id="135735"/>
    <lineage>
        <taxon>Bacteria</taxon>
        <taxon>Bacillati</taxon>
        <taxon>Bacillota</taxon>
        <taxon>Bacilli</taxon>
        <taxon>Bacillales</taxon>
        <taxon>Bacillaceae</taxon>
        <taxon>Priestia</taxon>
    </lineage>
</organism>
<evidence type="ECO:0000313" key="2">
    <source>
        <dbReference type="Proteomes" id="UP000250174"/>
    </source>
</evidence>
<accession>A0AAX1Q817</accession>
<reference evidence="1 2" key="1">
    <citation type="submission" date="2016-03" db="EMBL/GenBank/DDBJ databases">
        <title>Comparison of Bacillus endophyticus and B. anthracis characteristics using whole genome sequence analysis and microbiological techniques.</title>
        <authorList>
            <person name="Lekota K.E."/>
            <person name="Mafofo J."/>
            <person name="Rees J."/>
            <person name="Muchadeyi F.C."/>
            <person name="Madoroba E."/>
            <person name="Van Heerden H."/>
        </authorList>
    </citation>
    <scope>NUCLEOTIDE SEQUENCE [LARGE SCALE GENOMIC DNA]</scope>
    <source>
        <strain evidence="1 2">3631_10C</strain>
        <plasmid evidence="1">pBEH1</plasmid>
    </source>
</reference>
<dbReference type="AlphaFoldDB" id="A0AAX1Q817"/>
<keyword evidence="1" id="KW-0614">Plasmid</keyword>
<sequence>MFKKYKWGVLLLILALSVEWSYNALNYDRNTAKKFANKLFSYPLPPKTEITAKGFDYEVLYEGEFFKEEDPFTVVAYIRLSSELSEKELTDYYNKNNDGFSDISSLKGFEVQFEGEQEIQEVLIGKKTGYKKLNPSKKSNEGNPIELTVQVGNMFDSNLKEFACS</sequence>
<comment type="caution">
    <text evidence="1">The sequence shown here is derived from an EMBL/GenBank/DDBJ whole genome shotgun (WGS) entry which is preliminary data.</text>
</comment>
<geneLocation type="plasmid" evidence="1">
    <name>pBEH1</name>
</geneLocation>
<proteinExistence type="predicted"/>
<dbReference type="RefSeq" id="WP_113765516.1">
    <property type="nucleotide sequence ID" value="NZ_LVYK01000022.1"/>
</dbReference>
<dbReference type="EMBL" id="LVYK01000022">
    <property type="protein sequence ID" value="RAS77257.1"/>
    <property type="molecule type" value="Genomic_DNA"/>
</dbReference>
<evidence type="ECO:0000313" key="1">
    <source>
        <dbReference type="EMBL" id="RAS77257.1"/>
    </source>
</evidence>
<gene>
    <name evidence="1" type="ORF">A3864_12020</name>
</gene>